<dbReference type="Pfam" id="PF20055">
    <property type="entry name" value="DUF6454"/>
    <property type="match status" value="1"/>
</dbReference>
<dbReference type="SUPFAM" id="SSF63825">
    <property type="entry name" value="YWTD domain"/>
    <property type="match status" value="1"/>
</dbReference>
<name>A0AAJ5WRS2_9BACT</name>
<dbReference type="Proteomes" id="UP001220610">
    <property type="component" value="Chromosome"/>
</dbReference>
<dbReference type="EMBL" id="CP119311">
    <property type="protein sequence ID" value="WEK35502.1"/>
    <property type="molecule type" value="Genomic_DNA"/>
</dbReference>
<sequence>MEQFKLLFVLISCFPMLVHGQSAETGPGSKPPVLRALMNNPDPLKWKQYDSVPLSFNSFHTQGLLKIGDFFYLSAVEVRRWPRTYGRLIDGLDRDTGDGTGHLFKFDAKGNLVQQITLGEGSRYHPGGIDYDGNCIWVPVCEYRPNGSAILYRVDPNTMEAEKIDTCKDAIGAVAFDRQKRQLIGMNWDSQKFYRWHWNERTGRIKLKEVQNNSHHFIRYQDCFNIGEGYFLCSGLRGYTYVKEATLSRLNIGGLQALRFRDFAAVADIPVPVWKKEGIALNNNPFFAENTAQGVFLYFIPEDNQSNLYIYQLVP</sequence>
<evidence type="ECO:0000313" key="2">
    <source>
        <dbReference type="Proteomes" id="UP001220610"/>
    </source>
</evidence>
<reference evidence="1" key="1">
    <citation type="submission" date="2023-03" db="EMBL/GenBank/DDBJ databases">
        <title>Andean soil-derived lignocellulolytic bacterial consortium as a source of novel taxa and putative plastic-active enzymes.</title>
        <authorList>
            <person name="Diaz-Garcia L."/>
            <person name="Chuvochina M."/>
            <person name="Feuerriegel G."/>
            <person name="Bunk B."/>
            <person name="Sproer C."/>
            <person name="Streit W.R."/>
            <person name="Rodriguez L.M."/>
            <person name="Overmann J."/>
            <person name="Jimenez D.J."/>
        </authorList>
    </citation>
    <scope>NUCLEOTIDE SEQUENCE</scope>
    <source>
        <strain evidence="1">MAG 7</strain>
    </source>
</reference>
<evidence type="ECO:0000313" key="1">
    <source>
        <dbReference type="EMBL" id="WEK35502.1"/>
    </source>
</evidence>
<organism evidence="1 2">
    <name type="scientific">Candidatus Pseudobacter hemicellulosilyticus</name>
    <dbReference type="NCBI Taxonomy" id="3121375"/>
    <lineage>
        <taxon>Bacteria</taxon>
        <taxon>Pseudomonadati</taxon>
        <taxon>Bacteroidota</taxon>
        <taxon>Chitinophagia</taxon>
        <taxon>Chitinophagales</taxon>
        <taxon>Chitinophagaceae</taxon>
        <taxon>Pseudobacter</taxon>
    </lineage>
</organism>
<proteinExistence type="predicted"/>
<accession>A0AAJ5WRS2</accession>
<protein>
    <submittedName>
        <fullName evidence="1">DUF6454 family protein</fullName>
    </submittedName>
</protein>
<gene>
    <name evidence="1" type="ORF">P0Y53_23670</name>
</gene>
<dbReference type="AlphaFoldDB" id="A0AAJ5WRS2"/>
<dbReference type="InterPro" id="IPR046312">
    <property type="entry name" value="DUF6454"/>
</dbReference>